<evidence type="ECO:0000313" key="3">
    <source>
        <dbReference type="Proteomes" id="UP000019364"/>
    </source>
</evidence>
<evidence type="ECO:0000259" key="1">
    <source>
        <dbReference type="PROSITE" id="PS51186"/>
    </source>
</evidence>
<dbReference type="STRING" id="1236976.JCM16418_567"/>
<dbReference type="AlphaFoldDB" id="W7YWA2"/>
<dbReference type="GO" id="GO:0016747">
    <property type="term" value="F:acyltransferase activity, transferring groups other than amino-acyl groups"/>
    <property type="evidence" value="ECO:0007669"/>
    <property type="project" value="InterPro"/>
</dbReference>
<organism evidence="2 3">
    <name type="scientific">Paenibacillus pini JCM 16418</name>
    <dbReference type="NCBI Taxonomy" id="1236976"/>
    <lineage>
        <taxon>Bacteria</taxon>
        <taxon>Bacillati</taxon>
        <taxon>Bacillota</taxon>
        <taxon>Bacilli</taxon>
        <taxon>Bacillales</taxon>
        <taxon>Paenibacillaceae</taxon>
        <taxon>Paenibacillus</taxon>
    </lineage>
</organism>
<dbReference type="PROSITE" id="PS51186">
    <property type="entry name" value="GNAT"/>
    <property type="match status" value="1"/>
</dbReference>
<dbReference type="EMBL" id="BAVZ01000001">
    <property type="protein sequence ID" value="GAF06599.1"/>
    <property type="molecule type" value="Genomic_DNA"/>
</dbReference>
<name>W7YWA2_9BACL</name>
<dbReference type="Pfam" id="PF00583">
    <property type="entry name" value="Acetyltransf_1"/>
    <property type="match status" value="1"/>
</dbReference>
<dbReference type="Gene3D" id="3.40.630.30">
    <property type="match status" value="1"/>
</dbReference>
<comment type="caution">
    <text evidence="2">The sequence shown here is derived from an EMBL/GenBank/DDBJ whole genome shotgun (WGS) entry which is preliminary data.</text>
</comment>
<protein>
    <recommendedName>
        <fullName evidence="1">N-acetyltransferase domain-containing protein</fullName>
    </recommendedName>
</protein>
<dbReference type="eggNOG" id="COG0454">
    <property type="taxonomic scope" value="Bacteria"/>
</dbReference>
<gene>
    <name evidence="2" type="ORF">JCM16418_567</name>
</gene>
<dbReference type="Proteomes" id="UP000019364">
    <property type="component" value="Unassembled WGS sequence"/>
</dbReference>
<dbReference type="SUPFAM" id="SSF55729">
    <property type="entry name" value="Acyl-CoA N-acyltransferases (Nat)"/>
    <property type="match status" value="1"/>
</dbReference>
<evidence type="ECO:0000313" key="2">
    <source>
        <dbReference type="EMBL" id="GAF06599.1"/>
    </source>
</evidence>
<dbReference type="InterPro" id="IPR000182">
    <property type="entry name" value="GNAT_dom"/>
</dbReference>
<dbReference type="InterPro" id="IPR016181">
    <property type="entry name" value="Acyl_CoA_acyltransferase"/>
</dbReference>
<proteinExistence type="predicted"/>
<reference evidence="2 3" key="1">
    <citation type="journal article" date="2014" name="Genome Announc.">
        <title>Draft Genome Sequence of Paenibacillus pini JCM 16418T, Isolated from the Rhizosphere of Pine Tree.</title>
        <authorList>
            <person name="Yuki M."/>
            <person name="Oshima K."/>
            <person name="Suda W."/>
            <person name="Oshida Y."/>
            <person name="Kitamura K."/>
            <person name="Iida Y."/>
            <person name="Hattori M."/>
            <person name="Ohkuma M."/>
        </authorList>
    </citation>
    <scope>NUCLEOTIDE SEQUENCE [LARGE SCALE GENOMIC DNA]</scope>
    <source>
        <strain evidence="2 3">JCM 16418</strain>
    </source>
</reference>
<accession>W7YWA2</accession>
<feature type="domain" description="N-acetyltransferase" evidence="1">
    <location>
        <begin position="1"/>
        <end position="85"/>
    </location>
</feature>
<dbReference type="CDD" id="cd04301">
    <property type="entry name" value="NAT_SF"/>
    <property type="match status" value="1"/>
</dbReference>
<sequence>MVGFINALSDQVLTAYIPLLEVTPAFKNQGIGTQLVERMLEQLKDYYMIDLLCDADLQDYYSQKGMIKAAGMMKRNYNNQSGKNI</sequence>
<keyword evidence="3" id="KW-1185">Reference proteome</keyword>